<dbReference type="Gene3D" id="3.40.50.720">
    <property type="entry name" value="NAD(P)-binding Rossmann-like Domain"/>
    <property type="match status" value="1"/>
</dbReference>
<dbReference type="PROSITE" id="PS00061">
    <property type="entry name" value="ADH_SHORT"/>
    <property type="match status" value="1"/>
</dbReference>
<dbReference type="InterPro" id="IPR020904">
    <property type="entry name" value="Sc_DH/Rdtase_CS"/>
</dbReference>
<proteinExistence type="inferred from homology"/>
<dbReference type="InterPro" id="IPR002347">
    <property type="entry name" value="SDR_fam"/>
</dbReference>
<sequence length="263" mass="26946">MQETMENRTALVTGAAGGIGAAVVAELCGRGVRVAAVDRDATALEKLVAELGGNGDEERAVTVFTADITDASAVDDVVDAVERRLGPLDYLVNGAGVLRVGEVVGFTTEDWAAVFAVNTTGVFHVSRAVAERMVARRHGAIVTVGSNAANTPRAQMAAYAASKAAAAQFTKSLGLEVARHGIRCNVVAPGSTDTPMLASMLDGDSGRAATVRGRPEVFKLGIPLGKLARPQDVAEAVAFLLSDAASHITLHELTVDGGATLGA</sequence>
<comment type="caution">
    <text evidence="6">The sequence shown here is derived from an EMBL/GenBank/DDBJ whole genome shotgun (WGS) entry which is preliminary data.</text>
</comment>
<accession>A0ABN0YMJ2</accession>
<evidence type="ECO:0000256" key="1">
    <source>
        <dbReference type="ARBA" id="ARBA00006484"/>
    </source>
</evidence>
<name>A0ABN0YMJ2_9ACTN</name>
<dbReference type="SUPFAM" id="SSF51735">
    <property type="entry name" value="NAD(P)-binding Rossmann-fold domains"/>
    <property type="match status" value="1"/>
</dbReference>
<protein>
    <recommendedName>
        <fullName evidence="3">2,3-dihydro-2,3-dihydroxybenzoate dehydrogenase</fullName>
        <ecNumber evidence="3">1.3.1.28</ecNumber>
    </recommendedName>
</protein>
<dbReference type="InterPro" id="IPR057326">
    <property type="entry name" value="KR_dom"/>
</dbReference>
<dbReference type="InterPro" id="IPR036291">
    <property type="entry name" value="NAD(P)-bd_dom_sf"/>
</dbReference>
<reference evidence="6 7" key="1">
    <citation type="journal article" date="2019" name="Int. J. Syst. Evol. Microbiol.">
        <title>The Global Catalogue of Microorganisms (GCM) 10K type strain sequencing project: providing services to taxonomists for standard genome sequencing and annotation.</title>
        <authorList>
            <consortium name="The Broad Institute Genomics Platform"/>
            <consortium name="The Broad Institute Genome Sequencing Center for Infectious Disease"/>
            <person name="Wu L."/>
            <person name="Ma J."/>
        </authorList>
    </citation>
    <scope>NUCLEOTIDE SEQUENCE [LARGE SCALE GENOMIC DNA]</scope>
    <source>
        <strain evidence="6 7">JCM 4788</strain>
    </source>
</reference>
<dbReference type="PANTHER" id="PTHR42760">
    <property type="entry name" value="SHORT-CHAIN DEHYDROGENASES/REDUCTASES FAMILY MEMBER"/>
    <property type="match status" value="1"/>
</dbReference>
<dbReference type="Proteomes" id="UP001500879">
    <property type="component" value="Unassembled WGS sequence"/>
</dbReference>
<evidence type="ECO:0000313" key="7">
    <source>
        <dbReference type="Proteomes" id="UP001500879"/>
    </source>
</evidence>
<feature type="domain" description="Ketoreductase" evidence="5">
    <location>
        <begin position="8"/>
        <end position="192"/>
    </location>
</feature>
<dbReference type="NCBIfam" id="NF006074">
    <property type="entry name" value="PRK08220.1"/>
    <property type="match status" value="1"/>
</dbReference>
<dbReference type="SMART" id="SM00822">
    <property type="entry name" value="PKS_KR"/>
    <property type="match status" value="1"/>
</dbReference>
<evidence type="ECO:0000256" key="2">
    <source>
        <dbReference type="ARBA" id="ARBA00023002"/>
    </source>
</evidence>
<gene>
    <name evidence="6" type="ORF">GCM10010357_22230</name>
</gene>
<comment type="similarity">
    <text evidence="1 4">Belongs to the short-chain dehydrogenases/reductases (SDR) family.</text>
</comment>
<dbReference type="Pfam" id="PF00106">
    <property type="entry name" value="adh_short"/>
    <property type="match status" value="1"/>
</dbReference>
<dbReference type="EC" id="1.3.1.28" evidence="3"/>
<evidence type="ECO:0000256" key="4">
    <source>
        <dbReference type="RuleBase" id="RU000363"/>
    </source>
</evidence>
<evidence type="ECO:0000313" key="6">
    <source>
        <dbReference type="EMBL" id="GAA0400725.1"/>
    </source>
</evidence>
<evidence type="ECO:0000256" key="3">
    <source>
        <dbReference type="NCBIfam" id="TIGR04316"/>
    </source>
</evidence>
<dbReference type="EMBL" id="BAAABX010000023">
    <property type="protein sequence ID" value="GAA0400725.1"/>
    <property type="molecule type" value="Genomic_DNA"/>
</dbReference>
<dbReference type="PRINTS" id="PR01397">
    <property type="entry name" value="DHBDHDRGNASE"/>
</dbReference>
<keyword evidence="2" id="KW-0560">Oxidoreductase</keyword>
<dbReference type="PANTHER" id="PTHR42760:SF115">
    <property type="entry name" value="3-OXOACYL-[ACYL-CARRIER-PROTEIN] REDUCTASE FABG"/>
    <property type="match status" value="1"/>
</dbReference>
<organism evidence="6 7">
    <name type="scientific">Streptomyces luteireticuli</name>
    <dbReference type="NCBI Taxonomy" id="173858"/>
    <lineage>
        <taxon>Bacteria</taxon>
        <taxon>Bacillati</taxon>
        <taxon>Actinomycetota</taxon>
        <taxon>Actinomycetes</taxon>
        <taxon>Kitasatosporales</taxon>
        <taxon>Streptomycetaceae</taxon>
        <taxon>Streptomyces</taxon>
    </lineage>
</organism>
<keyword evidence="7" id="KW-1185">Reference proteome</keyword>
<dbReference type="NCBIfam" id="TIGR04316">
    <property type="entry name" value="dhbA_paeA"/>
    <property type="match status" value="1"/>
</dbReference>
<evidence type="ECO:0000259" key="5">
    <source>
        <dbReference type="SMART" id="SM00822"/>
    </source>
</evidence>
<dbReference type="InterPro" id="IPR003560">
    <property type="entry name" value="DHB_DH"/>
</dbReference>
<dbReference type="PRINTS" id="PR00080">
    <property type="entry name" value="SDRFAMILY"/>
</dbReference>